<reference evidence="1" key="1">
    <citation type="journal article" date="2015" name="Nature">
        <title>Complex archaea that bridge the gap between prokaryotes and eukaryotes.</title>
        <authorList>
            <person name="Spang A."/>
            <person name="Saw J.H."/>
            <person name="Jorgensen S.L."/>
            <person name="Zaremba-Niedzwiedzka K."/>
            <person name="Martijn J."/>
            <person name="Lind A.E."/>
            <person name="van Eijk R."/>
            <person name="Schleper C."/>
            <person name="Guy L."/>
            <person name="Ettema T.J."/>
        </authorList>
    </citation>
    <scope>NUCLEOTIDE SEQUENCE</scope>
</reference>
<name>A0A0F9AU51_9ZZZZ</name>
<organism evidence="1">
    <name type="scientific">marine sediment metagenome</name>
    <dbReference type="NCBI Taxonomy" id="412755"/>
    <lineage>
        <taxon>unclassified sequences</taxon>
        <taxon>metagenomes</taxon>
        <taxon>ecological metagenomes</taxon>
    </lineage>
</organism>
<dbReference type="EMBL" id="LAZR01052896">
    <property type="protein sequence ID" value="KKK81944.1"/>
    <property type="molecule type" value="Genomic_DNA"/>
</dbReference>
<dbReference type="AlphaFoldDB" id="A0A0F9AU51"/>
<sequence length="67" mass="7976">MSFPIIVWEDHARNERERLNIESRMQKIGWGEITNIQSIPENSVAFIPNREEHTSQDEAIEEVLYDY</sequence>
<proteinExistence type="predicted"/>
<accession>A0A0F9AU51</accession>
<comment type="caution">
    <text evidence="1">The sequence shown here is derived from an EMBL/GenBank/DDBJ whole genome shotgun (WGS) entry which is preliminary data.</text>
</comment>
<protein>
    <submittedName>
        <fullName evidence="1">Uncharacterized protein</fullName>
    </submittedName>
</protein>
<evidence type="ECO:0000313" key="1">
    <source>
        <dbReference type="EMBL" id="KKK81944.1"/>
    </source>
</evidence>
<gene>
    <name evidence="1" type="ORF">LCGC14_2808320</name>
</gene>